<dbReference type="Pfam" id="PF00753">
    <property type="entry name" value="Lactamase_B"/>
    <property type="match status" value="1"/>
</dbReference>
<comment type="similarity">
    <text evidence="2">Belongs to the metallo-beta-lactamase superfamily.</text>
</comment>
<dbReference type="PANTHER" id="PTHR42978">
    <property type="entry name" value="QUORUM-QUENCHING LACTONASE YTNP-RELATED-RELATED"/>
    <property type="match status" value="1"/>
</dbReference>
<gene>
    <name evidence="7" type="ordered locus">Meso_2405</name>
</gene>
<dbReference type="SUPFAM" id="SSF56281">
    <property type="entry name" value="Metallo-hydrolase/oxidoreductase"/>
    <property type="match status" value="1"/>
</dbReference>
<accession>Q11FN5</accession>
<evidence type="ECO:0000256" key="4">
    <source>
        <dbReference type="ARBA" id="ARBA00022801"/>
    </source>
</evidence>
<dbReference type="InterPro" id="IPR051013">
    <property type="entry name" value="MBL_superfamily_lactonases"/>
</dbReference>
<dbReference type="InterPro" id="IPR036866">
    <property type="entry name" value="RibonucZ/Hydroxyglut_hydro"/>
</dbReference>
<dbReference type="eggNOG" id="COG0491">
    <property type="taxonomic scope" value="Bacteria"/>
</dbReference>
<dbReference type="GO" id="GO:0016787">
    <property type="term" value="F:hydrolase activity"/>
    <property type="evidence" value="ECO:0007669"/>
    <property type="project" value="UniProtKB-KW"/>
</dbReference>
<dbReference type="CDD" id="cd07711">
    <property type="entry name" value="MBLAC1-like_MBL-fold"/>
    <property type="match status" value="1"/>
</dbReference>
<protein>
    <submittedName>
        <fullName evidence="7">Beta-lactamase-like protein</fullName>
    </submittedName>
</protein>
<evidence type="ECO:0000313" key="7">
    <source>
        <dbReference type="EMBL" id="ABG63790.1"/>
    </source>
</evidence>
<dbReference type="EMBL" id="CP000390">
    <property type="protein sequence ID" value="ABG63790.1"/>
    <property type="molecule type" value="Genomic_DNA"/>
</dbReference>
<keyword evidence="5" id="KW-0862">Zinc</keyword>
<evidence type="ECO:0000256" key="2">
    <source>
        <dbReference type="ARBA" id="ARBA00007749"/>
    </source>
</evidence>
<dbReference type="KEGG" id="mes:Meso_2405"/>
<evidence type="ECO:0000259" key="6">
    <source>
        <dbReference type="SMART" id="SM00849"/>
    </source>
</evidence>
<dbReference type="InterPro" id="IPR001279">
    <property type="entry name" value="Metallo-B-lactamas"/>
</dbReference>
<dbReference type="STRING" id="266779.Meso_2405"/>
<feature type="domain" description="Metallo-beta-lactamase" evidence="6">
    <location>
        <begin position="24"/>
        <end position="204"/>
    </location>
</feature>
<dbReference type="OrthoDB" id="9773738at2"/>
<evidence type="ECO:0000256" key="5">
    <source>
        <dbReference type="ARBA" id="ARBA00022833"/>
    </source>
</evidence>
<name>Q11FN5_CHESB</name>
<dbReference type="Gene3D" id="3.60.15.10">
    <property type="entry name" value="Ribonuclease Z/Hydroxyacylglutathione hydrolase-like"/>
    <property type="match status" value="1"/>
</dbReference>
<dbReference type="SMART" id="SM00849">
    <property type="entry name" value="Lactamase_B"/>
    <property type="match status" value="1"/>
</dbReference>
<dbReference type="PANTHER" id="PTHR42978:SF2">
    <property type="entry name" value="102 KBASES UNSTABLE REGION: FROM 1 TO 119443"/>
    <property type="match status" value="1"/>
</dbReference>
<reference evidence="7" key="1">
    <citation type="submission" date="2006-06" db="EMBL/GenBank/DDBJ databases">
        <title>Complete sequence of chromosome of Chelativorans sp. BNC1.</title>
        <authorList>
            <consortium name="US DOE Joint Genome Institute"/>
            <person name="Copeland A."/>
            <person name="Lucas S."/>
            <person name="Lapidus A."/>
            <person name="Barry K."/>
            <person name="Detter J.C."/>
            <person name="Glavina del Rio T."/>
            <person name="Hammon N."/>
            <person name="Israni S."/>
            <person name="Dalin E."/>
            <person name="Tice H."/>
            <person name="Pitluck S."/>
            <person name="Chertkov O."/>
            <person name="Brettin T."/>
            <person name="Bruce D."/>
            <person name="Han C."/>
            <person name="Tapia R."/>
            <person name="Gilna P."/>
            <person name="Schmutz J."/>
            <person name="Larimer F."/>
            <person name="Land M."/>
            <person name="Hauser L."/>
            <person name="Kyrpides N."/>
            <person name="Mikhailova N."/>
            <person name="Richardson P."/>
        </authorList>
    </citation>
    <scope>NUCLEOTIDE SEQUENCE</scope>
    <source>
        <strain evidence="7">BNC1</strain>
    </source>
</reference>
<evidence type="ECO:0000256" key="3">
    <source>
        <dbReference type="ARBA" id="ARBA00022723"/>
    </source>
</evidence>
<keyword evidence="4" id="KW-0378">Hydrolase</keyword>
<proteinExistence type="inferred from homology"/>
<evidence type="ECO:0000256" key="1">
    <source>
        <dbReference type="ARBA" id="ARBA00001947"/>
    </source>
</evidence>
<keyword evidence="3" id="KW-0479">Metal-binding</keyword>
<organism evidence="7">
    <name type="scientific">Chelativorans sp. (strain BNC1)</name>
    <dbReference type="NCBI Taxonomy" id="266779"/>
    <lineage>
        <taxon>Bacteria</taxon>
        <taxon>Pseudomonadati</taxon>
        <taxon>Pseudomonadota</taxon>
        <taxon>Alphaproteobacteria</taxon>
        <taxon>Hyphomicrobiales</taxon>
        <taxon>Phyllobacteriaceae</taxon>
        <taxon>Chelativorans</taxon>
    </lineage>
</organism>
<sequence length="237" mass="25423">MTEASYEILMPGFPGRSSRGFLGWSTILLLKTARGLALFDTGASGDRPGLMAALRGRGIEPDRIGTVILSHLHFDHMANAECFPKAEIILHEDEYAYVREHGAADPAISVFQVDGLLRSAQLSLVAGEIEVLPGVRMIRTPGHSGGHVSLVLTVENRRVVLAQDAIKHRGELVSRHSAGSFDEAAANASIRRIAGMADVIVPGHDGPITVENGEYIASGVSAEISLTLREKRFPLEA</sequence>
<dbReference type="HOGENOM" id="CLU_030571_2_6_5"/>
<dbReference type="GO" id="GO:0046872">
    <property type="term" value="F:metal ion binding"/>
    <property type="evidence" value="ECO:0007669"/>
    <property type="project" value="UniProtKB-KW"/>
</dbReference>
<comment type="cofactor">
    <cofactor evidence="1">
        <name>Zn(2+)</name>
        <dbReference type="ChEBI" id="CHEBI:29105"/>
    </cofactor>
</comment>
<dbReference type="AlphaFoldDB" id="Q11FN5"/>